<name>A0AAD4LGP8_9AGAM</name>
<evidence type="ECO:0000256" key="3">
    <source>
        <dbReference type="ARBA" id="ARBA00022692"/>
    </source>
</evidence>
<dbReference type="GO" id="GO:0005886">
    <property type="term" value="C:plasma membrane"/>
    <property type="evidence" value="ECO:0007669"/>
    <property type="project" value="TreeGrafter"/>
</dbReference>
<evidence type="ECO:0000256" key="5">
    <source>
        <dbReference type="ARBA" id="ARBA00023136"/>
    </source>
</evidence>
<feature type="transmembrane region" description="Helical" evidence="6">
    <location>
        <begin position="12"/>
        <end position="31"/>
    </location>
</feature>
<organism evidence="7 8">
    <name type="scientific">Lactarius akahatsu</name>
    <dbReference type="NCBI Taxonomy" id="416441"/>
    <lineage>
        <taxon>Eukaryota</taxon>
        <taxon>Fungi</taxon>
        <taxon>Dikarya</taxon>
        <taxon>Basidiomycota</taxon>
        <taxon>Agaricomycotina</taxon>
        <taxon>Agaricomycetes</taxon>
        <taxon>Russulales</taxon>
        <taxon>Russulaceae</taxon>
        <taxon>Lactarius</taxon>
    </lineage>
</organism>
<proteinExistence type="inferred from homology"/>
<protein>
    <submittedName>
        <fullName evidence="7">Uncharacterized protein</fullName>
    </submittedName>
</protein>
<dbReference type="InterPro" id="IPR005226">
    <property type="entry name" value="UPF0014_fam"/>
</dbReference>
<keyword evidence="4 6" id="KW-1133">Transmembrane helix</keyword>
<feature type="transmembrane region" description="Helical" evidence="6">
    <location>
        <begin position="135"/>
        <end position="158"/>
    </location>
</feature>
<feature type="transmembrane region" description="Helical" evidence="6">
    <location>
        <begin position="43"/>
        <end position="65"/>
    </location>
</feature>
<gene>
    <name evidence="7" type="ORF">EDB92DRAFT_681753</name>
</gene>
<dbReference type="AlphaFoldDB" id="A0AAD4LGP8"/>
<keyword evidence="3 6" id="KW-0812">Transmembrane</keyword>
<dbReference type="EMBL" id="JAKELL010000027">
    <property type="protein sequence ID" value="KAH8991178.1"/>
    <property type="molecule type" value="Genomic_DNA"/>
</dbReference>
<comment type="subcellular location">
    <subcellularLocation>
        <location evidence="1">Membrane</location>
        <topology evidence="1">Multi-pass membrane protein</topology>
    </subcellularLocation>
</comment>
<dbReference type="Proteomes" id="UP001201163">
    <property type="component" value="Unassembled WGS sequence"/>
</dbReference>
<comment type="similarity">
    <text evidence="2">Belongs to the UPF0014 family.</text>
</comment>
<feature type="transmembrane region" description="Helical" evidence="6">
    <location>
        <begin position="71"/>
        <end position="91"/>
    </location>
</feature>
<dbReference type="PANTHER" id="PTHR30028">
    <property type="entry name" value="UPF0014 INNER MEMBRANE PROTEIN YBBM-RELATED"/>
    <property type="match status" value="1"/>
</dbReference>
<evidence type="ECO:0000256" key="4">
    <source>
        <dbReference type="ARBA" id="ARBA00022989"/>
    </source>
</evidence>
<feature type="transmembrane region" description="Helical" evidence="6">
    <location>
        <begin position="232"/>
        <end position="257"/>
    </location>
</feature>
<comment type="caution">
    <text evidence="7">The sequence shown here is derived from an EMBL/GenBank/DDBJ whole genome shotgun (WGS) entry which is preliminary data.</text>
</comment>
<keyword evidence="8" id="KW-1185">Reference proteome</keyword>
<evidence type="ECO:0000256" key="6">
    <source>
        <dbReference type="SAM" id="Phobius"/>
    </source>
</evidence>
<keyword evidence="5 6" id="KW-0472">Membrane</keyword>
<dbReference type="PANTHER" id="PTHR30028:SF0">
    <property type="entry name" value="PROTEIN ALUMINUM SENSITIVE 3"/>
    <property type="match status" value="1"/>
</dbReference>
<evidence type="ECO:0000256" key="2">
    <source>
        <dbReference type="ARBA" id="ARBA00005268"/>
    </source>
</evidence>
<dbReference type="Pfam" id="PF03649">
    <property type="entry name" value="UPF0014"/>
    <property type="match status" value="1"/>
</dbReference>
<evidence type="ECO:0000313" key="7">
    <source>
        <dbReference type="EMBL" id="KAH8991178.1"/>
    </source>
</evidence>
<reference evidence="7" key="1">
    <citation type="submission" date="2022-01" db="EMBL/GenBank/DDBJ databases">
        <title>Comparative genomics reveals a dynamic genome evolution in the ectomycorrhizal milk-cap (Lactarius) mushrooms.</title>
        <authorList>
            <consortium name="DOE Joint Genome Institute"/>
            <person name="Lebreton A."/>
            <person name="Tang N."/>
            <person name="Kuo A."/>
            <person name="LaButti K."/>
            <person name="Drula E."/>
            <person name="Barry K."/>
            <person name="Clum A."/>
            <person name="Lipzen A."/>
            <person name="Mousain D."/>
            <person name="Ng V."/>
            <person name="Wang R."/>
            <person name="Wang X."/>
            <person name="Dai Y."/>
            <person name="Henrissat B."/>
            <person name="Grigoriev I.V."/>
            <person name="Guerin-Laguette A."/>
            <person name="Yu F."/>
            <person name="Martin F.M."/>
        </authorList>
    </citation>
    <scope>NUCLEOTIDE SEQUENCE</scope>
    <source>
        <strain evidence="7">QP</strain>
    </source>
</reference>
<evidence type="ECO:0000313" key="8">
    <source>
        <dbReference type="Proteomes" id="UP001201163"/>
    </source>
</evidence>
<sequence>MDTAPPSPSSPHLEWSNVGFGFAFIALDMVLSQVLQLQIGTSLVISALRCIVQLTLVATVLQSVFASQNMWTVAAIALLLNMLGTFEAVVVKAERRCRHMIPIVFLAMVVSTVPTSILGGRFAMGVSPFWTPDQYIPVLGMLCGNAIAGISVALSYVLKELDENRDKTETYLAFGASRFEACRPLVVEALRLSLTPVINQMSVTGIIAIPGMMSGAILGGADVQQAARLQMIIMFMIAASSALACIVATLLALSVCVDGEHRIRSERIHMRSGHALRRTKSGDVGDIAGAAWRAWIRLAGCWKHHRVDVENGNAGERAPLLG</sequence>
<feature type="transmembrane region" description="Helical" evidence="6">
    <location>
        <begin position="201"/>
        <end position="220"/>
    </location>
</feature>
<accession>A0AAD4LGP8</accession>
<feature type="transmembrane region" description="Helical" evidence="6">
    <location>
        <begin position="103"/>
        <end position="123"/>
    </location>
</feature>
<evidence type="ECO:0000256" key="1">
    <source>
        <dbReference type="ARBA" id="ARBA00004141"/>
    </source>
</evidence>